<dbReference type="RefSeq" id="WP_380029193.1">
    <property type="nucleotide sequence ID" value="NZ_JBHSHC010000154.1"/>
</dbReference>
<dbReference type="PANTHER" id="PTHR37945:SF1">
    <property type="entry name" value="EXTRACELLULAR TUNGSTATE BINDING PROTEIN"/>
    <property type="match status" value="1"/>
</dbReference>
<dbReference type="EMBL" id="JBHSHC010000154">
    <property type="protein sequence ID" value="MFC4770011.1"/>
    <property type="molecule type" value="Genomic_DNA"/>
</dbReference>
<dbReference type="Proteomes" id="UP001596002">
    <property type="component" value="Unassembled WGS sequence"/>
</dbReference>
<evidence type="ECO:0000256" key="1">
    <source>
        <dbReference type="SAM" id="MobiDB-lite"/>
    </source>
</evidence>
<feature type="compositionally biased region" description="Low complexity" evidence="1">
    <location>
        <begin position="25"/>
        <end position="37"/>
    </location>
</feature>
<evidence type="ECO:0000256" key="2">
    <source>
        <dbReference type="SAM" id="SignalP"/>
    </source>
</evidence>
<gene>
    <name evidence="4" type="ORF">ACFO8Q_22275</name>
</gene>
<dbReference type="InterPro" id="IPR052738">
    <property type="entry name" value="ABC-Tungstate_binding"/>
</dbReference>
<dbReference type="SUPFAM" id="SSF53850">
    <property type="entry name" value="Periplasmic binding protein-like II"/>
    <property type="match status" value="1"/>
</dbReference>
<name>A0ABV9Q689_9BACL</name>
<dbReference type="PROSITE" id="PS51257">
    <property type="entry name" value="PROKAR_LIPOPROTEIN"/>
    <property type="match status" value="1"/>
</dbReference>
<sequence>MKNKLSPMRQLLAASVALSMLVGCSTSSTTPSSTPGTQPSPPENPNVILATTTSTQDSGLLDVLIPEFEKKTGYKVKPIAVGTGQALAMGEKGEADVLLTHAPSSEKKLVNEKSVINYQLVMHNDFVMVGPAADPAKIKGKKTAAEALQAIAASRSIFVSRGDESGTHKMEKSLWKKANVEPHGVWYQESGSGMGQTLNLASEKSGYTLTDRATYLSVKKNLKLDILVEGEKTLLNIYHVMQVNPDKFPKVNQDGAKAFVHFLIQKETQDKIGEFGKDKFGQPLFFPDAGKQEQEIGN</sequence>
<dbReference type="Pfam" id="PF12849">
    <property type="entry name" value="PBP_like_2"/>
    <property type="match status" value="1"/>
</dbReference>
<evidence type="ECO:0000313" key="4">
    <source>
        <dbReference type="EMBL" id="MFC4770011.1"/>
    </source>
</evidence>
<accession>A0ABV9Q689</accession>
<organism evidence="4 5">
    <name type="scientific">Effusibacillus consociatus</name>
    <dbReference type="NCBI Taxonomy" id="1117041"/>
    <lineage>
        <taxon>Bacteria</taxon>
        <taxon>Bacillati</taxon>
        <taxon>Bacillota</taxon>
        <taxon>Bacilli</taxon>
        <taxon>Bacillales</taxon>
        <taxon>Alicyclobacillaceae</taxon>
        <taxon>Effusibacillus</taxon>
    </lineage>
</organism>
<evidence type="ECO:0000313" key="5">
    <source>
        <dbReference type="Proteomes" id="UP001596002"/>
    </source>
</evidence>
<feature type="region of interest" description="Disordered" evidence="1">
    <location>
        <begin position="25"/>
        <end position="47"/>
    </location>
</feature>
<reference evidence="5" key="1">
    <citation type="journal article" date="2019" name="Int. J. Syst. Evol. Microbiol.">
        <title>The Global Catalogue of Microorganisms (GCM) 10K type strain sequencing project: providing services to taxonomists for standard genome sequencing and annotation.</title>
        <authorList>
            <consortium name="The Broad Institute Genomics Platform"/>
            <consortium name="The Broad Institute Genome Sequencing Center for Infectious Disease"/>
            <person name="Wu L."/>
            <person name="Ma J."/>
        </authorList>
    </citation>
    <scope>NUCLEOTIDE SEQUENCE [LARGE SCALE GENOMIC DNA]</scope>
    <source>
        <strain evidence="5">WYCCWR 12678</strain>
    </source>
</reference>
<dbReference type="InterPro" id="IPR024370">
    <property type="entry name" value="PBP_domain"/>
</dbReference>
<evidence type="ECO:0000259" key="3">
    <source>
        <dbReference type="Pfam" id="PF12849"/>
    </source>
</evidence>
<proteinExistence type="predicted"/>
<keyword evidence="5" id="KW-1185">Reference proteome</keyword>
<protein>
    <submittedName>
        <fullName evidence="4">Substrate-binding domain-containing protein</fullName>
    </submittedName>
</protein>
<keyword evidence="2" id="KW-0732">Signal</keyword>
<feature type="domain" description="PBP" evidence="3">
    <location>
        <begin position="40"/>
        <end position="266"/>
    </location>
</feature>
<dbReference type="PANTHER" id="PTHR37945">
    <property type="entry name" value="EXTRACELLULAR TUNGSTATE BINDING PROTEIN"/>
    <property type="match status" value="1"/>
</dbReference>
<comment type="caution">
    <text evidence="4">The sequence shown here is derived from an EMBL/GenBank/DDBJ whole genome shotgun (WGS) entry which is preliminary data.</text>
</comment>
<feature type="signal peptide" evidence="2">
    <location>
        <begin position="1"/>
        <end position="19"/>
    </location>
</feature>
<feature type="chain" id="PRO_5045417248" evidence="2">
    <location>
        <begin position="20"/>
        <end position="298"/>
    </location>
</feature>
<dbReference type="Gene3D" id="3.40.190.10">
    <property type="entry name" value="Periplasmic binding protein-like II"/>
    <property type="match status" value="2"/>
</dbReference>